<evidence type="ECO:0000256" key="2">
    <source>
        <dbReference type="SAM" id="MobiDB-lite"/>
    </source>
</evidence>
<dbReference type="InterPro" id="IPR051283">
    <property type="entry name" value="Sec_Metabolite_Acyltrans"/>
</dbReference>
<dbReference type="Proteomes" id="UP000294847">
    <property type="component" value="Chromosome 4"/>
</dbReference>
<evidence type="ECO:0000259" key="3">
    <source>
        <dbReference type="Pfam" id="PF22664"/>
    </source>
</evidence>
<gene>
    <name evidence="4" type="ORF">PoMZ_08810</name>
</gene>
<dbReference type="EMBL" id="CP034207">
    <property type="protein sequence ID" value="QBZ61852.1"/>
    <property type="molecule type" value="Genomic_DNA"/>
</dbReference>
<keyword evidence="1" id="KW-0808">Transferase</keyword>
<evidence type="ECO:0000313" key="5">
    <source>
        <dbReference type="Proteomes" id="UP000294847"/>
    </source>
</evidence>
<evidence type="ECO:0000256" key="1">
    <source>
        <dbReference type="ARBA" id="ARBA00022679"/>
    </source>
</evidence>
<reference evidence="4 5" key="1">
    <citation type="journal article" date="2019" name="Mol. Biol. Evol.">
        <title>Blast fungal genomes show frequent chromosomal changes, gene gains and losses, and effector gene turnover.</title>
        <authorList>
            <person name="Gomez Luciano L.B."/>
            <person name="Jason Tsai I."/>
            <person name="Chuma I."/>
            <person name="Tosa Y."/>
            <person name="Chen Y.H."/>
            <person name="Li J.Y."/>
            <person name="Li M.Y."/>
            <person name="Jade Lu M.Y."/>
            <person name="Nakayashiki H."/>
            <person name="Li W.H."/>
        </authorList>
    </citation>
    <scope>NUCLEOTIDE SEQUENCE [LARGE SCALE GENOMIC DNA]</scope>
    <source>
        <strain evidence="4">MZ5-1-6</strain>
    </source>
</reference>
<evidence type="ECO:0000313" key="4">
    <source>
        <dbReference type="EMBL" id="QBZ61852.1"/>
    </source>
</evidence>
<dbReference type="GO" id="GO:0016740">
    <property type="term" value="F:transferase activity"/>
    <property type="evidence" value="ECO:0007669"/>
    <property type="project" value="UniProtKB-KW"/>
</dbReference>
<dbReference type="AlphaFoldDB" id="A0A4P7NIK1"/>
<feature type="domain" description="Trichothecene 3-O-acetyltransferase-like N-terminal" evidence="3">
    <location>
        <begin position="24"/>
        <end position="175"/>
    </location>
</feature>
<organism evidence="4 5">
    <name type="scientific">Pyricularia oryzae</name>
    <name type="common">Rice blast fungus</name>
    <name type="synonym">Magnaporthe oryzae</name>
    <dbReference type="NCBI Taxonomy" id="318829"/>
    <lineage>
        <taxon>Eukaryota</taxon>
        <taxon>Fungi</taxon>
        <taxon>Dikarya</taxon>
        <taxon>Ascomycota</taxon>
        <taxon>Pezizomycotina</taxon>
        <taxon>Sordariomycetes</taxon>
        <taxon>Sordariomycetidae</taxon>
        <taxon>Magnaporthales</taxon>
        <taxon>Pyriculariaceae</taxon>
        <taxon>Pyricularia</taxon>
    </lineage>
</organism>
<feature type="region of interest" description="Disordered" evidence="2">
    <location>
        <begin position="205"/>
        <end position="238"/>
    </location>
</feature>
<name>A0A4P7NIK1_PYROR</name>
<protein>
    <recommendedName>
        <fullName evidence="3">Trichothecene 3-O-acetyltransferase-like N-terminal domain-containing protein</fullName>
    </recommendedName>
</protein>
<dbReference type="Pfam" id="PF22664">
    <property type="entry name" value="TRI-like_N"/>
    <property type="match status" value="1"/>
</dbReference>
<dbReference type="PANTHER" id="PTHR31896">
    <property type="entry name" value="FAMILY REGULATORY PROTEIN, PUTATIVE (AFU_ORTHOLOGUE AFUA_3G14730)-RELATED"/>
    <property type="match status" value="1"/>
</dbReference>
<dbReference type="PANTHER" id="PTHR31896:SF64">
    <property type="entry name" value="TRICHOTHECENE 3-O-ACETYLTRANSFERASE"/>
    <property type="match status" value="1"/>
</dbReference>
<dbReference type="InterPro" id="IPR023213">
    <property type="entry name" value="CAT-like_dom_sf"/>
</dbReference>
<proteinExistence type="predicted"/>
<dbReference type="Gene3D" id="3.30.559.10">
    <property type="entry name" value="Chloramphenicol acetyltransferase-like domain"/>
    <property type="match status" value="2"/>
</dbReference>
<accession>A0A4P7NIK1</accession>
<sequence>MDGLHTDANIKLDILGQQPFFQHLYTQITLGFPLSDEIDIQHVIDRLQTGIKHTADAFPWIAGQVVNHGASAGNSGTFSICRLTGAPIFTTDDLRDDNSSPSFAALKSAGFPMEMLDQSVVSRRKTFATDDGPREVLSVHAVFVKGGLLLTFAASHATMDASGQGQVIAMIAKACRGDTFSSEEIRIGNMARDNLVPLLDDDYTPGPEVSSSQISNEKSEAVTAEGVTNTAPPPPPSGRWAYFTFSPSSLAELKDNATSTLPKDSTVPFLSTDDAITAFIWQSITRARLPRLADPSEKVKLTRAVDVRKYFHVPATYPGLLQVLNFHSHEPQELVQPSLLGVVAGEMRSALFTADKTGQEWDLVGRTRALATVLSRSADKSGISLTATVDPSKDVMLSSWMLLKSLFEDADFGPGVGSPITIRRPGFDFVEGLIYLLPEAPEGGIALAISLRDEDFERLRKDQGFMKHATYLG</sequence>
<dbReference type="InterPro" id="IPR054710">
    <property type="entry name" value="Tri101-like_N"/>
</dbReference>